<evidence type="ECO:0000259" key="3">
    <source>
        <dbReference type="PROSITE" id="PS50085"/>
    </source>
</evidence>
<gene>
    <name evidence="4" type="ORF">TVAG_006950</name>
</gene>
<dbReference type="GO" id="GO:0005737">
    <property type="term" value="C:cytoplasm"/>
    <property type="evidence" value="ECO:0000318"/>
    <property type="project" value="GO_Central"/>
</dbReference>
<dbReference type="STRING" id="5722.A2FC18"/>
<dbReference type="KEGG" id="tva:4755350"/>
<dbReference type="FunFam" id="3.40.50.11210:FF:000001">
    <property type="entry name" value="Ral GTPase-activating protein subunit alpha-1 isoform 1"/>
    <property type="match status" value="1"/>
</dbReference>
<evidence type="ECO:0000313" key="4">
    <source>
        <dbReference type="EMBL" id="EAX97564.1"/>
    </source>
</evidence>
<dbReference type="InterPro" id="IPR016024">
    <property type="entry name" value="ARM-type_fold"/>
</dbReference>
<sequence length="1130" mass="130074">MTSTPVDIRLLKAEIENCVANKKISELINNVVILLEQDSTYEGEQKDFAFVYESLTVIMDYFEENPDANLYDKFYQLFFTIIRKSEKIKGIPNPFLFCFSKIVEREDSLQKFAKEFEGDVFPIDFIWLLLRKINPKNLHDWFKVLSVHFDRYPALIENTELVAFYLEHDSNDKLKEIYKVILAPLILVNINPSQSKEGPFSYVFEKKVSELIQMLKQPINESYLKKFIPTVIINSLYGKNPSMEEIYSTADIISQLITPQNQDTICSLINYCPHELVKDQVLTYISFNTKNTKILEKVSHKYLCRFFAQVGIKFIGKFLNLSDDYISKIVETASVSENRNKRMKYTDFSSLFRSKVDILFTDPVAFDCFLNDQTDDNFCKFHPSSCDLQTAEAYINGIIELFPETSVLSYFLKTLAKTQYYLKQSFEFPDNYIWNNFFEKAFSMALSDISSTTLEVIRIIVLCSTITETKKEQLKRYINFLSGALLSNDDQNLISEALKAVQHAFSHIVPDSFSLIPSVVIALQHQKLNKISISQILSIITILVSCPDKCNNMDVSSTEEFSKVCDIKSNNYFMEYESLIQADDLHERIITILLELINQYCHENNVDNVTLGILYSLIWTFSDHMNDNIKEMIMNIARSIFDRDVTVLNHTIRQIGYFQDDYEEISKVFPELYDLILEYLTKAVLSPDLGEQISTFYLEIFSDICLSTGKTSHLTKIFDAFRNSHNHCPTIDLVHDRFLMRTNQAMSPVNLPQNRDSYMSNNCTLGCATAQMEATEITFATLAGCYNYHITPIRDVTSFINVDENTQFPEIEKSNETEFDKKFEKLLSCAPKGKTISPSQLMGNFPIEEKPSEAPLPPPSPNSSQERFSFDSQDANENEFMKSMAANAIHTTLRGEIKHVKIIPNTQILDLSAKTLFSLPLRECCKIGIIFVRDGQNDQNEILANSWDSTAGSHFRSFILSIGRIVDIGTHKFYCGKLDTLNFSNGRYHVYFDSERYEVMFHTAPLLPNDEGDKQQIYKKRHIGNDNVHIVWSHHSQDYNMQTITSQFNDALVIVYPVLGDDKIFRVSVLQKDETQMFGPLHDETIICAKALPRLVRWTAIFADRVARMMTDVKLPCELFMEGLKTFTGV</sequence>
<dbReference type="SUPFAM" id="SSF48371">
    <property type="entry name" value="ARM repeat"/>
    <property type="match status" value="1"/>
</dbReference>
<dbReference type="EMBL" id="DS113710">
    <property type="protein sequence ID" value="EAX97564.1"/>
    <property type="molecule type" value="Genomic_DNA"/>
</dbReference>
<evidence type="ECO:0000313" key="5">
    <source>
        <dbReference type="Proteomes" id="UP000001542"/>
    </source>
</evidence>
<protein>
    <submittedName>
        <fullName evidence="4">Rap/ran-GAP family protein</fullName>
    </submittedName>
</protein>
<proteinExistence type="predicted"/>
<reference evidence="4" key="1">
    <citation type="submission" date="2006-10" db="EMBL/GenBank/DDBJ databases">
        <authorList>
            <person name="Amadeo P."/>
            <person name="Zhao Q."/>
            <person name="Wortman J."/>
            <person name="Fraser-Liggett C."/>
            <person name="Carlton J."/>
        </authorList>
    </citation>
    <scope>NUCLEOTIDE SEQUENCE</scope>
    <source>
        <strain evidence="4">G3</strain>
    </source>
</reference>
<dbReference type="PROSITE" id="PS50085">
    <property type="entry name" value="RAPGAP"/>
    <property type="match status" value="1"/>
</dbReference>
<feature type="domain" description="Rap-GAP" evidence="3">
    <location>
        <begin position="913"/>
        <end position="1124"/>
    </location>
</feature>
<dbReference type="InParanoid" id="A2FC18"/>
<dbReference type="VEuPathDB" id="TrichDB:TVAGG3_0963960"/>
<dbReference type="RefSeq" id="XP_001310494.1">
    <property type="nucleotide sequence ID" value="XM_001310493.1"/>
</dbReference>
<dbReference type="GO" id="GO:0051056">
    <property type="term" value="P:regulation of small GTPase mediated signal transduction"/>
    <property type="evidence" value="ECO:0007669"/>
    <property type="project" value="InterPro"/>
</dbReference>
<dbReference type="InterPro" id="IPR035974">
    <property type="entry name" value="Rap/Ran-GAP_sf"/>
</dbReference>
<dbReference type="eggNOG" id="KOG3686">
    <property type="taxonomic scope" value="Eukaryota"/>
</dbReference>
<accession>A2FC18</accession>
<dbReference type="SMR" id="A2FC18"/>
<dbReference type="VEuPathDB" id="TrichDB:TVAG_006950"/>
<keyword evidence="1" id="KW-0343">GTPase activation</keyword>
<dbReference type="PANTHER" id="PTHR10063:SF11">
    <property type="entry name" value="RHO GTPASE-ACTIVATING PROTEIN CG5521-RELATED"/>
    <property type="match status" value="1"/>
</dbReference>
<evidence type="ECO:0000256" key="1">
    <source>
        <dbReference type="ARBA" id="ARBA00022468"/>
    </source>
</evidence>
<feature type="region of interest" description="Disordered" evidence="2">
    <location>
        <begin position="837"/>
        <end position="870"/>
    </location>
</feature>
<dbReference type="Proteomes" id="UP000001542">
    <property type="component" value="Unassembled WGS sequence"/>
</dbReference>
<dbReference type="PANTHER" id="PTHR10063">
    <property type="entry name" value="TUBERIN"/>
    <property type="match status" value="1"/>
</dbReference>
<dbReference type="Gene3D" id="3.40.50.11210">
    <property type="entry name" value="Rap/Ran-GAP"/>
    <property type="match status" value="1"/>
</dbReference>
<keyword evidence="5" id="KW-1185">Reference proteome</keyword>
<dbReference type="InterPro" id="IPR000331">
    <property type="entry name" value="Rap/Ran_GAP_dom"/>
</dbReference>
<dbReference type="Pfam" id="PF02145">
    <property type="entry name" value="Rap_GAP"/>
    <property type="match status" value="1"/>
</dbReference>
<reference evidence="4" key="2">
    <citation type="journal article" date="2007" name="Science">
        <title>Draft genome sequence of the sexually transmitted pathogen Trichomonas vaginalis.</title>
        <authorList>
            <person name="Carlton J.M."/>
            <person name="Hirt R.P."/>
            <person name="Silva J.C."/>
            <person name="Delcher A.L."/>
            <person name="Schatz M."/>
            <person name="Zhao Q."/>
            <person name="Wortman J.R."/>
            <person name="Bidwell S.L."/>
            <person name="Alsmark U.C.M."/>
            <person name="Besteiro S."/>
            <person name="Sicheritz-Ponten T."/>
            <person name="Noel C.J."/>
            <person name="Dacks J.B."/>
            <person name="Foster P.G."/>
            <person name="Simillion C."/>
            <person name="Van de Peer Y."/>
            <person name="Miranda-Saavedra D."/>
            <person name="Barton G.J."/>
            <person name="Westrop G.D."/>
            <person name="Mueller S."/>
            <person name="Dessi D."/>
            <person name="Fiori P.L."/>
            <person name="Ren Q."/>
            <person name="Paulsen I."/>
            <person name="Zhang H."/>
            <person name="Bastida-Corcuera F.D."/>
            <person name="Simoes-Barbosa A."/>
            <person name="Brown M.T."/>
            <person name="Hayes R.D."/>
            <person name="Mukherjee M."/>
            <person name="Okumura C.Y."/>
            <person name="Schneider R."/>
            <person name="Smith A.J."/>
            <person name="Vanacova S."/>
            <person name="Villalvazo M."/>
            <person name="Haas B.J."/>
            <person name="Pertea M."/>
            <person name="Feldblyum T.V."/>
            <person name="Utterback T.R."/>
            <person name="Shu C.L."/>
            <person name="Osoegawa K."/>
            <person name="de Jong P.J."/>
            <person name="Hrdy I."/>
            <person name="Horvathova L."/>
            <person name="Zubacova Z."/>
            <person name="Dolezal P."/>
            <person name="Malik S.B."/>
            <person name="Logsdon J.M. Jr."/>
            <person name="Henze K."/>
            <person name="Gupta A."/>
            <person name="Wang C.C."/>
            <person name="Dunne R.L."/>
            <person name="Upcroft J.A."/>
            <person name="Upcroft P."/>
            <person name="White O."/>
            <person name="Salzberg S.L."/>
            <person name="Tang P."/>
            <person name="Chiu C.-H."/>
            <person name="Lee Y.-S."/>
            <person name="Embley T.M."/>
            <person name="Coombs G.H."/>
            <person name="Mottram J.C."/>
            <person name="Tachezy J."/>
            <person name="Fraser-Liggett C.M."/>
            <person name="Johnson P.J."/>
        </authorList>
    </citation>
    <scope>NUCLEOTIDE SEQUENCE [LARGE SCALE GENOMIC DNA]</scope>
    <source>
        <strain evidence="4">G3</strain>
    </source>
</reference>
<dbReference type="InterPro" id="IPR027107">
    <property type="entry name" value="Tuberin/Ral-act_asu"/>
</dbReference>
<dbReference type="GO" id="GO:0005634">
    <property type="term" value="C:nucleus"/>
    <property type="evidence" value="ECO:0007669"/>
    <property type="project" value="InterPro"/>
</dbReference>
<dbReference type="SUPFAM" id="SSF111347">
    <property type="entry name" value="Rap/Ran-GAP"/>
    <property type="match status" value="1"/>
</dbReference>
<dbReference type="OrthoDB" id="19311at2759"/>
<dbReference type="GO" id="GO:0005096">
    <property type="term" value="F:GTPase activator activity"/>
    <property type="evidence" value="ECO:0000318"/>
    <property type="project" value="GO_Central"/>
</dbReference>
<dbReference type="AlphaFoldDB" id="A2FC18"/>
<organism evidence="4 5">
    <name type="scientific">Trichomonas vaginalis (strain ATCC PRA-98 / G3)</name>
    <dbReference type="NCBI Taxonomy" id="412133"/>
    <lineage>
        <taxon>Eukaryota</taxon>
        <taxon>Metamonada</taxon>
        <taxon>Parabasalia</taxon>
        <taxon>Trichomonadida</taxon>
        <taxon>Trichomonadidae</taxon>
        <taxon>Trichomonas</taxon>
    </lineage>
</organism>
<evidence type="ECO:0000256" key="2">
    <source>
        <dbReference type="SAM" id="MobiDB-lite"/>
    </source>
</evidence>
<name>A2FC18_TRIV3</name>